<protein>
    <submittedName>
        <fullName evidence="2">Uncharacterized protein</fullName>
    </submittedName>
</protein>
<feature type="signal peptide" evidence="1">
    <location>
        <begin position="1"/>
        <end position="21"/>
    </location>
</feature>
<dbReference type="PANTHER" id="PTHR46579">
    <property type="entry name" value="F5/8 TYPE C DOMAIN-CONTAINING PROTEIN-RELATED"/>
    <property type="match status" value="1"/>
</dbReference>
<evidence type="ECO:0000313" key="3">
    <source>
        <dbReference type="Proteomes" id="UP000054270"/>
    </source>
</evidence>
<feature type="chain" id="PRO_5002259941" evidence="1">
    <location>
        <begin position="22"/>
        <end position="427"/>
    </location>
</feature>
<reference evidence="3" key="1">
    <citation type="submission" date="2014-04" db="EMBL/GenBank/DDBJ databases">
        <title>Evolutionary Origins and Diversification of the Mycorrhizal Mutualists.</title>
        <authorList>
            <consortium name="DOE Joint Genome Institute"/>
            <consortium name="Mycorrhizal Genomics Consortium"/>
            <person name="Kohler A."/>
            <person name="Kuo A."/>
            <person name="Nagy L.G."/>
            <person name="Floudas D."/>
            <person name="Copeland A."/>
            <person name="Barry K.W."/>
            <person name="Cichocki N."/>
            <person name="Veneault-Fourrey C."/>
            <person name="LaButti K."/>
            <person name="Lindquist E.A."/>
            <person name="Lipzen A."/>
            <person name="Lundell T."/>
            <person name="Morin E."/>
            <person name="Murat C."/>
            <person name="Riley R."/>
            <person name="Ohm R."/>
            <person name="Sun H."/>
            <person name="Tunlid A."/>
            <person name="Henrissat B."/>
            <person name="Grigoriev I.V."/>
            <person name="Hibbett D.S."/>
            <person name="Martin F."/>
        </authorList>
    </citation>
    <scope>NUCLEOTIDE SEQUENCE [LARGE SCALE GENOMIC DNA]</scope>
    <source>
        <strain evidence="3">FD-334 SS-4</strain>
    </source>
</reference>
<accession>A0A0D2NPW8</accession>
<dbReference type="EMBL" id="KN817563">
    <property type="protein sequence ID" value="KJA20814.1"/>
    <property type="molecule type" value="Genomic_DNA"/>
</dbReference>
<evidence type="ECO:0000256" key="1">
    <source>
        <dbReference type="SAM" id="SignalP"/>
    </source>
</evidence>
<dbReference type="PANTHER" id="PTHR46579:SF1">
    <property type="entry name" value="F5_8 TYPE C DOMAIN-CONTAINING PROTEIN"/>
    <property type="match status" value="1"/>
</dbReference>
<organism evidence="2 3">
    <name type="scientific">Hypholoma sublateritium (strain FD-334 SS-4)</name>
    <dbReference type="NCBI Taxonomy" id="945553"/>
    <lineage>
        <taxon>Eukaryota</taxon>
        <taxon>Fungi</taxon>
        <taxon>Dikarya</taxon>
        <taxon>Basidiomycota</taxon>
        <taxon>Agaricomycotina</taxon>
        <taxon>Agaricomycetes</taxon>
        <taxon>Agaricomycetidae</taxon>
        <taxon>Agaricales</taxon>
        <taxon>Agaricineae</taxon>
        <taxon>Strophariaceae</taxon>
        <taxon>Hypholoma</taxon>
    </lineage>
</organism>
<name>A0A0D2NPW8_HYPSF</name>
<sequence>MHLGTFNLADLLVSLWRGTLDHDVDDLPSSWPWAVLHGEIWETHGKAVAAATPFLPGSFDRPPRNIAEKINSGYKAWEWLLYLYGLAPALLYEVLPDPYYSHFCKLVHAMHIIHQHHIRADDLKLAGSLLESFVREFEQMYYQRRIDRLHFCRQSIHALLHLAPEVTRIGPPICSSQWTMERTIGNLGEEIRQPSNPYANLSRRGLLRCQVNALTAMIPDLRRPTCPSLPRGAIDLGQGYVLLRAQDRYDRLMRPQEAGALLRYLGSQQDDSSVNGDWCPKVTRWARLRLPNGQVARSRWKEALKPLGKLRTARNVKFIQNGGITGFGEVLYYFRCKRQGVVLSLAVLAAYSEPDVDLLAASHGTFISCKYLGDDNVQVIDVSRIQSVVAMVPHRLEKHNMQDQYYFLVERPGLDVVCLGGGEENFS</sequence>
<dbReference type="Proteomes" id="UP000054270">
    <property type="component" value="Unassembled WGS sequence"/>
</dbReference>
<dbReference type="AlphaFoldDB" id="A0A0D2NPW8"/>
<evidence type="ECO:0000313" key="2">
    <source>
        <dbReference type="EMBL" id="KJA20814.1"/>
    </source>
</evidence>
<dbReference type="OMA" id="AWIGRED"/>
<dbReference type="OrthoDB" id="2669721at2759"/>
<keyword evidence="3" id="KW-1185">Reference proteome</keyword>
<keyword evidence="1" id="KW-0732">Signal</keyword>
<dbReference type="STRING" id="945553.A0A0D2NPW8"/>
<gene>
    <name evidence="2" type="ORF">HYPSUDRAFT_141566</name>
</gene>
<proteinExistence type="predicted"/>